<comment type="caution">
    <text evidence="2">The sequence shown here is derived from an EMBL/GenBank/DDBJ whole genome shotgun (WGS) entry which is preliminary data.</text>
</comment>
<dbReference type="AlphaFoldDB" id="A0AA36MJX7"/>
<keyword evidence="1" id="KW-1133">Transmembrane helix</keyword>
<keyword evidence="1" id="KW-0472">Membrane</keyword>
<feature type="transmembrane region" description="Helical" evidence="1">
    <location>
        <begin position="219"/>
        <end position="239"/>
    </location>
</feature>
<organism evidence="2 3">
    <name type="scientific">Effrenium voratum</name>
    <dbReference type="NCBI Taxonomy" id="2562239"/>
    <lineage>
        <taxon>Eukaryota</taxon>
        <taxon>Sar</taxon>
        <taxon>Alveolata</taxon>
        <taxon>Dinophyceae</taxon>
        <taxon>Suessiales</taxon>
        <taxon>Symbiodiniaceae</taxon>
        <taxon>Effrenium</taxon>
    </lineage>
</organism>
<keyword evidence="1" id="KW-0812">Transmembrane</keyword>
<evidence type="ECO:0000313" key="3">
    <source>
        <dbReference type="Proteomes" id="UP001178507"/>
    </source>
</evidence>
<reference evidence="2" key="1">
    <citation type="submission" date="2023-08" db="EMBL/GenBank/DDBJ databases">
        <authorList>
            <person name="Chen Y."/>
            <person name="Shah S."/>
            <person name="Dougan E. K."/>
            <person name="Thang M."/>
            <person name="Chan C."/>
        </authorList>
    </citation>
    <scope>NUCLEOTIDE SEQUENCE</scope>
</reference>
<sequence>MSAALRLGAIGAFLDQVQNVGQMVEIGQSHVHQQEQIRWARRAYQLESQSVRLDVFDHVKEEIRSHHDTYMGRIDALLLVLALVWPFGLNTIQFSDPFVPQTEMECEDCIEVQYTWLVGAWIMLLGMILILPFWGILMLIRCKLKLDRWLEYSLARLNQARRGMNIAPPKEEERDEEEEHDDTKEIVCCLVNMVAECQEYLALIWTEECGWLVQTSTTLLWLSATAALMLTAESVWVFMFNKGISALEL</sequence>
<evidence type="ECO:0000256" key="1">
    <source>
        <dbReference type="SAM" id="Phobius"/>
    </source>
</evidence>
<evidence type="ECO:0000313" key="2">
    <source>
        <dbReference type="EMBL" id="CAJ1370980.1"/>
    </source>
</evidence>
<keyword evidence="3" id="KW-1185">Reference proteome</keyword>
<protein>
    <submittedName>
        <fullName evidence="2">Uncharacterized protein</fullName>
    </submittedName>
</protein>
<proteinExistence type="predicted"/>
<dbReference type="EMBL" id="CAUJNA010000047">
    <property type="protein sequence ID" value="CAJ1370980.1"/>
    <property type="molecule type" value="Genomic_DNA"/>
</dbReference>
<gene>
    <name evidence="2" type="ORF">EVOR1521_LOCUS1418</name>
</gene>
<accession>A0AA36MJX7</accession>
<feature type="transmembrane region" description="Helical" evidence="1">
    <location>
        <begin position="74"/>
        <end position="94"/>
    </location>
</feature>
<name>A0AA36MJX7_9DINO</name>
<feature type="transmembrane region" description="Helical" evidence="1">
    <location>
        <begin position="114"/>
        <end position="140"/>
    </location>
</feature>
<dbReference type="Proteomes" id="UP001178507">
    <property type="component" value="Unassembled WGS sequence"/>
</dbReference>